<dbReference type="Proteomes" id="UP000547209">
    <property type="component" value="Unassembled WGS sequence"/>
</dbReference>
<feature type="transmembrane region" description="Helical" evidence="5">
    <location>
        <begin position="69"/>
        <end position="89"/>
    </location>
</feature>
<name>A0A7X0RN36_9BACL</name>
<protein>
    <submittedName>
        <fullName evidence="6">DoxX family protein</fullName>
    </submittedName>
</protein>
<evidence type="ECO:0000256" key="5">
    <source>
        <dbReference type="SAM" id="Phobius"/>
    </source>
</evidence>
<evidence type="ECO:0000256" key="1">
    <source>
        <dbReference type="ARBA" id="ARBA00004141"/>
    </source>
</evidence>
<organism evidence="6 7">
    <name type="scientific">Cohnella nanjingensis</name>
    <dbReference type="NCBI Taxonomy" id="1387779"/>
    <lineage>
        <taxon>Bacteria</taxon>
        <taxon>Bacillati</taxon>
        <taxon>Bacillota</taxon>
        <taxon>Bacilli</taxon>
        <taxon>Bacillales</taxon>
        <taxon>Paenibacillaceae</taxon>
        <taxon>Cohnella</taxon>
    </lineage>
</organism>
<evidence type="ECO:0000313" key="7">
    <source>
        <dbReference type="Proteomes" id="UP000547209"/>
    </source>
</evidence>
<evidence type="ECO:0000256" key="3">
    <source>
        <dbReference type="ARBA" id="ARBA00022989"/>
    </source>
</evidence>
<comment type="subcellular location">
    <subcellularLocation>
        <location evidence="1">Membrane</location>
        <topology evidence="1">Multi-pass membrane protein</topology>
    </subcellularLocation>
</comment>
<dbReference type="EMBL" id="JACJVP010000007">
    <property type="protein sequence ID" value="MBB6670431.1"/>
    <property type="molecule type" value="Genomic_DNA"/>
</dbReference>
<feature type="transmembrane region" description="Helical" evidence="5">
    <location>
        <begin position="46"/>
        <end position="64"/>
    </location>
</feature>
<evidence type="ECO:0000256" key="4">
    <source>
        <dbReference type="ARBA" id="ARBA00023136"/>
    </source>
</evidence>
<dbReference type="InterPro" id="IPR032808">
    <property type="entry name" value="DoxX"/>
</dbReference>
<keyword evidence="4 5" id="KW-0472">Membrane</keyword>
<evidence type="ECO:0000256" key="2">
    <source>
        <dbReference type="ARBA" id="ARBA00022692"/>
    </source>
</evidence>
<dbReference type="AlphaFoldDB" id="A0A7X0RN36"/>
<reference evidence="6 7" key="1">
    <citation type="submission" date="2020-08" db="EMBL/GenBank/DDBJ databases">
        <title>Cohnella phylogeny.</title>
        <authorList>
            <person name="Dunlap C."/>
        </authorList>
    </citation>
    <scope>NUCLEOTIDE SEQUENCE [LARGE SCALE GENOMIC DNA]</scope>
    <source>
        <strain evidence="6 7">DSM 28246</strain>
    </source>
</reference>
<comment type="caution">
    <text evidence="6">The sequence shown here is derived from an EMBL/GenBank/DDBJ whole genome shotgun (WGS) entry which is preliminary data.</text>
</comment>
<sequence length="125" mass="13058">MNKGMRIAGWIVVGAAALFFVQNGIQKLAGAGQMVEMFDALGFPDWARIVVGLAELAGGILLAVPRTTLYAAAALSLLMIGAVVSEASAGHGFESLLPAQWLVVLGGIAGVRLRIRARARAKERS</sequence>
<feature type="transmembrane region" description="Helical" evidence="5">
    <location>
        <begin position="95"/>
        <end position="115"/>
    </location>
</feature>
<keyword evidence="3 5" id="KW-1133">Transmembrane helix</keyword>
<proteinExistence type="predicted"/>
<gene>
    <name evidence="6" type="ORF">H7C19_06995</name>
</gene>
<accession>A0A7X0RN36</accession>
<keyword evidence="7" id="KW-1185">Reference proteome</keyword>
<evidence type="ECO:0000313" key="6">
    <source>
        <dbReference type="EMBL" id="MBB6670431.1"/>
    </source>
</evidence>
<dbReference type="RefSeq" id="WP_185141856.1">
    <property type="nucleotide sequence ID" value="NZ_JACJVP010000007.1"/>
</dbReference>
<keyword evidence="2 5" id="KW-0812">Transmembrane</keyword>
<dbReference type="Pfam" id="PF13564">
    <property type="entry name" value="DoxX_2"/>
    <property type="match status" value="1"/>
</dbReference>
<dbReference type="GO" id="GO:0016020">
    <property type="term" value="C:membrane"/>
    <property type="evidence" value="ECO:0007669"/>
    <property type="project" value="UniProtKB-SubCell"/>
</dbReference>